<keyword evidence="3" id="KW-1185">Reference proteome</keyword>
<evidence type="ECO:0000313" key="3">
    <source>
        <dbReference type="Proteomes" id="UP000240830"/>
    </source>
</evidence>
<organism evidence="2 3">
    <name type="scientific">Paramicrosporidium saccamoebae</name>
    <dbReference type="NCBI Taxonomy" id="1246581"/>
    <lineage>
        <taxon>Eukaryota</taxon>
        <taxon>Fungi</taxon>
        <taxon>Fungi incertae sedis</taxon>
        <taxon>Cryptomycota</taxon>
        <taxon>Cryptomycota incertae sedis</taxon>
        <taxon>Paramicrosporidium</taxon>
    </lineage>
</organism>
<feature type="compositionally biased region" description="Basic and acidic residues" evidence="1">
    <location>
        <begin position="27"/>
        <end position="45"/>
    </location>
</feature>
<feature type="region of interest" description="Disordered" evidence="1">
    <location>
        <begin position="27"/>
        <end position="52"/>
    </location>
</feature>
<name>A0A2H9TNJ4_9FUNG</name>
<feature type="compositionally biased region" description="Basic and acidic residues" evidence="1">
    <location>
        <begin position="112"/>
        <end position="129"/>
    </location>
</feature>
<gene>
    <name evidence="2" type="ORF">PSACC_00858</name>
</gene>
<sequence>MGKVKSFEVDEKAPTIVFDETIYGIRRRDPTKPRPVREEASRPVEDADEYFSGGQSRGYSYRRCVTDLVDAEGLRGKDRKRYMKEKVERLGGWKEKVKCPRNIRVGMDLKKKERTEKAMQKPQEDDVGKSRKRDAHSKIRTWVSAATMRHTYHYTKWAEIKGVIKFITLNADLFASSTVRPFWSRCAF</sequence>
<evidence type="ECO:0000256" key="1">
    <source>
        <dbReference type="SAM" id="MobiDB-lite"/>
    </source>
</evidence>
<proteinExistence type="predicted"/>
<dbReference type="OrthoDB" id="5556956at2759"/>
<dbReference type="EMBL" id="MTSL01000065">
    <property type="protein sequence ID" value="PJF19341.1"/>
    <property type="molecule type" value="Genomic_DNA"/>
</dbReference>
<comment type="caution">
    <text evidence="2">The sequence shown here is derived from an EMBL/GenBank/DDBJ whole genome shotgun (WGS) entry which is preliminary data.</text>
</comment>
<dbReference type="AlphaFoldDB" id="A0A2H9TNJ4"/>
<protein>
    <submittedName>
        <fullName evidence="2">Uncharacterized protein</fullName>
    </submittedName>
</protein>
<reference evidence="2 3" key="1">
    <citation type="submission" date="2016-10" db="EMBL/GenBank/DDBJ databases">
        <title>The genome of Paramicrosporidium saccamoebae is the missing link in understanding Cryptomycota and Microsporidia evolution.</title>
        <authorList>
            <person name="Quandt C.A."/>
            <person name="Beaudet D."/>
            <person name="Corsaro D."/>
            <person name="Michel R."/>
            <person name="Corradi N."/>
            <person name="James T."/>
        </authorList>
    </citation>
    <scope>NUCLEOTIDE SEQUENCE [LARGE SCALE GENOMIC DNA]</scope>
    <source>
        <strain evidence="2 3">KSL3</strain>
    </source>
</reference>
<accession>A0A2H9TNJ4</accession>
<dbReference type="Proteomes" id="UP000240830">
    <property type="component" value="Unassembled WGS sequence"/>
</dbReference>
<feature type="region of interest" description="Disordered" evidence="1">
    <location>
        <begin position="112"/>
        <end position="133"/>
    </location>
</feature>
<evidence type="ECO:0000313" key="2">
    <source>
        <dbReference type="EMBL" id="PJF19341.1"/>
    </source>
</evidence>